<feature type="transmembrane region" description="Helical" evidence="5">
    <location>
        <begin position="93"/>
        <end position="114"/>
    </location>
</feature>
<accession>A0A3B1B9P3</accession>
<gene>
    <name evidence="7" type="ORF">MNBD_NITROSPINAE04-2497</name>
</gene>
<feature type="transmembrane region" description="Helical" evidence="5">
    <location>
        <begin position="37"/>
        <end position="54"/>
    </location>
</feature>
<dbReference type="EMBL" id="UOGA01000030">
    <property type="protein sequence ID" value="VAX15016.1"/>
    <property type="molecule type" value="Genomic_DNA"/>
</dbReference>
<feature type="transmembrane region" description="Helical" evidence="5">
    <location>
        <begin position="240"/>
        <end position="258"/>
    </location>
</feature>
<reference evidence="7" key="1">
    <citation type="submission" date="2018-06" db="EMBL/GenBank/DDBJ databases">
        <authorList>
            <person name="Zhirakovskaya E."/>
        </authorList>
    </citation>
    <scope>NUCLEOTIDE SEQUENCE</scope>
</reference>
<name>A0A3B1B9P3_9ZZZZ</name>
<dbReference type="AlphaFoldDB" id="A0A3B1B9P3"/>
<dbReference type="Pfam" id="PF00892">
    <property type="entry name" value="EamA"/>
    <property type="match status" value="2"/>
</dbReference>
<sequence length="305" mass="31955">MSTKSGAYAALLFACALFASGYVLVRAIDPQAGMGMFVTQSMFFCALTITLFGYKKPARKATRYDMAAMAFNGVGSPLALFLVLGGARVVTPSLASIIVNSNVLMIALLAWALGRKKFTKTQFLALTAGFAGIVWISLERGAIGGEARGVMYLLAGAVLVAAITVTIERAVVEIGAVAVTRWAYWIGFTTSLTAMIVSGQLKFHSFWQSGLAMITGGVSLGAPALLFYFGMSRLGSADAAAFKLLIPFFALIYGIVFLDQIPNLSSAIAGVLVIVSVAVYQFSGRADAGGLASARTPGVSQNVKP</sequence>
<evidence type="ECO:0000259" key="6">
    <source>
        <dbReference type="Pfam" id="PF00892"/>
    </source>
</evidence>
<dbReference type="PANTHER" id="PTHR32322:SF2">
    <property type="entry name" value="EAMA DOMAIN-CONTAINING PROTEIN"/>
    <property type="match status" value="1"/>
</dbReference>
<dbReference type="PANTHER" id="PTHR32322">
    <property type="entry name" value="INNER MEMBRANE TRANSPORTER"/>
    <property type="match status" value="1"/>
</dbReference>
<feature type="transmembrane region" description="Helical" evidence="5">
    <location>
        <begin position="150"/>
        <end position="170"/>
    </location>
</feature>
<keyword evidence="4 5" id="KW-0472">Membrane</keyword>
<evidence type="ECO:0000256" key="1">
    <source>
        <dbReference type="ARBA" id="ARBA00004141"/>
    </source>
</evidence>
<evidence type="ECO:0000256" key="3">
    <source>
        <dbReference type="ARBA" id="ARBA00022989"/>
    </source>
</evidence>
<feature type="domain" description="EamA" evidence="6">
    <location>
        <begin position="8"/>
        <end position="137"/>
    </location>
</feature>
<dbReference type="GO" id="GO:0016020">
    <property type="term" value="C:membrane"/>
    <property type="evidence" value="ECO:0007669"/>
    <property type="project" value="UniProtKB-SubCell"/>
</dbReference>
<feature type="transmembrane region" description="Helical" evidence="5">
    <location>
        <begin position="264"/>
        <end position="282"/>
    </location>
</feature>
<organism evidence="7">
    <name type="scientific">hydrothermal vent metagenome</name>
    <dbReference type="NCBI Taxonomy" id="652676"/>
    <lineage>
        <taxon>unclassified sequences</taxon>
        <taxon>metagenomes</taxon>
        <taxon>ecological metagenomes</taxon>
    </lineage>
</organism>
<comment type="subcellular location">
    <subcellularLocation>
        <location evidence="1">Membrane</location>
        <topology evidence="1">Multi-pass membrane protein</topology>
    </subcellularLocation>
</comment>
<evidence type="ECO:0000313" key="7">
    <source>
        <dbReference type="EMBL" id="VAX15016.1"/>
    </source>
</evidence>
<feature type="transmembrane region" description="Helical" evidence="5">
    <location>
        <begin position="207"/>
        <end position="228"/>
    </location>
</feature>
<keyword evidence="2 5" id="KW-0812">Transmembrane</keyword>
<feature type="transmembrane region" description="Helical" evidence="5">
    <location>
        <begin position="66"/>
        <end position="87"/>
    </location>
</feature>
<dbReference type="InterPro" id="IPR000620">
    <property type="entry name" value="EamA_dom"/>
</dbReference>
<dbReference type="PROSITE" id="PS51257">
    <property type="entry name" value="PROKAR_LIPOPROTEIN"/>
    <property type="match status" value="1"/>
</dbReference>
<dbReference type="InterPro" id="IPR050638">
    <property type="entry name" value="AA-Vitamin_Transporters"/>
</dbReference>
<proteinExistence type="predicted"/>
<keyword evidence="3 5" id="KW-1133">Transmembrane helix</keyword>
<evidence type="ECO:0000256" key="4">
    <source>
        <dbReference type="ARBA" id="ARBA00023136"/>
    </source>
</evidence>
<feature type="transmembrane region" description="Helical" evidence="5">
    <location>
        <begin position="182"/>
        <end position="201"/>
    </location>
</feature>
<dbReference type="InterPro" id="IPR037185">
    <property type="entry name" value="EmrE-like"/>
</dbReference>
<protein>
    <recommendedName>
        <fullName evidence="6">EamA domain-containing protein</fullName>
    </recommendedName>
</protein>
<feature type="domain" description="EamA" evidence="6">
    <location>
        <begin position="148"/>
        <end position="279"/>
    </location>
</feature>
<evidence type="ECO:0000256" key="2">
    <source>
        <dbReference type="ARBA" id="ARBA00022692"/>
    </source>
</evidence>
<evidence type="ECO:0000256" key="5">
    <source>
        <dbReference type="SAM" id="Phobius"/>
    </source>
</evidence>
<feature type="transmembrane region" description="Helical" evidence="5">
    <location>
        <begin position="121"/>
        <end position="138"/>
    </location>
</feature>
<dbReference type="SUPFAM" id="SSF103481">
    <property type="entry name" value="Multidrug resistance efflux transporter EmrE"/>
    <property type="match status" value="2"/>
</dbReference>